<evidence type="ECO:0000313" key="1">
    <source>
        <dbReference type="EMBL" id="CAF1914277.1"/>
    </source>
</evidence>
<proteinExistence type="predicted"/>
<sequence length="165" mass="18544">MKILLLNLQTKHKAATGKHSEDDGTISIDQLPHRHLSREHSEKRERERETLWMIMIITKVETVTGRGLLIEKERRGTGQGNALARAAALKRLPLHTLNIIFVLLCGTFTVNGKVNPASEANKRAMVSRGEMTFQDVYGAEALLNEEDEEDDSGWNLSSRRCPLSL</sequence>
<reference evidence="1" key="1">
    <citation type="submission" date="2021-01" db="EMBL/GenBank/DDBJ databases">
        <authorList>
            <consortium name="Genoscope - CEA"/>
            <person name="William W."/>
        </authorList>
    </citation>
    <scope>NUCLEOTIDE SEQUENCE</scope>
</reference>
<dbReference type="AlphaFoldDB" id="A0A816K5P9"/>
<accession>A0A816K5P9</accession>
<name>A0A816K5P9_BRANA</name>
<organism evidence="1">
    <name type="scientific">Brassica napus</name>
    <name type="common">Rape</name>
    <dbReference type="NCBI Taxonomy" id="3708"/>
    <lineage>
        <taxon>Eukaryota</taxon>
        <taxon>Viridiplantae</taxon>
        <taxon>Streptophyta</taxon>
        <taxon>Embryophyta</taxon>
        <taxon>Tracheophyta</taxon>
        <taxon>Spermatophyta</taxon>
        <taxon>Magnoliopsida</taxon>
        <taxon>eudicotyledons</taxon>
        <taxon>Gunneridae</taxon>
        <taxon>Pentapetalae</taxon>
        <taxon>rosids</taxon>
        <taxon>malvids</taxon>
        <taxon>Brassicales</taxon>
        <taxon>Brassicaceae</taxon>
        <taxon>Brassiceae</taxon>
        <taxon>Brassica</taxon>
    </lineage>
</organism>
<protein>
    <submittedName>
        <fullName evidence="1">(rape) hypothetical protein</fullName>
    </submittedName>
</protein>
<gene>
    <name evidence="1" type="ORF">DARMORV10_C02P35920.1</name>
</gene>
<dbReference type="Proteomes" id="UP001295469">
    <property type="component" value="Chromosome C02"/>
</dbReference>
<dbReference type="EMBL" id="HG994366">
    <property type="protein sequence ID" value="CAF1914277.1"/>
    <property type="molecule type" value="Genomic_DNA"/>
</dbReference>